<feature type="region of interest" description="Disordered" evidence="1">
    <location>
        <begin position="41"/>
        <end position="125"/>
    </location>
</feature>
<name>A0ABR1LL59_9PEZI</name>
<feature type="compositionally biased region" description="Basic and acidic residues" evidence="1">
    <location>
        <begin position="42"/>
        <end position="51"/>
    </location>
</feature>
<proteinExistence type="predicted"/>
<evidence type="ECO:0000256" key="1">
    <source>
        <dbReference type="SAM" id="MobiDB-lite"/>
    </source>
</evidence>
<feature type="compositionally biased region" description="Basic and acidic residues" evidence="1">
    <location>
        <begin position="86"/>
        <end position="100"/>
    </location>
</feature>
<accession>A0ABR1LL59</accession>
<evidence type="ECO:0000313" key="2">
    <source>
        <dbReference type="EMBL" id="KAK7535445.1"/>
    </source>
</evidence>
<organism evidence="2 3">
    <name type="scientific">Phyllosticta citricarpa</name>
    <dbReference type="NCBI Taxonomy" id="55181"/>
    <lineage>
        <taxon>Eukaryota</taxon>
        <taxon>Fungi</taxon>
        <taxon>Dikarya</taxon>
        <taxon>Ascomycota</taxon>
        <taxon>Pezizomycotina</taxon>
        <taxon>Dothideomycetes</taxon>
        <taxon>Dothideomycetes incertae sedis</taxon>
        <taxon>Botryosphaeriales</taxon>
        <taxon>Phyllostictaceae</taxon>
        <taxon>Phyllosticta</taxon>
    </lineage>
</organism>
<dbReference type="EMBL" id="JBBPDW010000040">
    <property type="protein sequence ID" value="KAK7535445.1"/>
    <property type="molecule type" value="Genomic_DNA"/>
</dbReference>
<evidence type="ECO:0000313" key="3">
    <source>
        <dbReference type="Proteomes" id="UP001365128"/>
    </source>
</evidence>
<comment type="caution">
    <text evidence="2">The sequence shown here is derived from an EMBL/GenBank/DDBJ whole genome shotgun (WGS) entry which is preliminary data.</text>
</comment>
<dbReference type="Proteomes" id="UP001365128">
    <property type="component" value="Unassembled WGS sequence"/>
</dbReference>
<protein>
    <submittedName>
        <fullName evidence="2">Uncharacterized protein</fullName>
    </submittedName>
</protein>
<gene>
    <name evidence="2" type="ORF">IWX46DRAFT_584119</name>
</gene>
<reference evidence="2 3" key="1">
    <citation type="submission" date="2024-04" db="EMBL/GenBank/DDBJ databases">
        <title>Phyllosticta paracitricarpa is synonymous to the EU quarantine fungus P. citricarpa based on phylogenomic analyses.</title>
        <authorList>
            <consortium name="Lawrence Berkeley National Laboratory"/>
            <person name="Van Ingen-Buijs V.A."/>
            <person name="Van Westerhoven A.C."/>
            <person name="Haridas S."/>
            <person name="Skiadas P."/>
            <person name="Martin F."/>
            <person name="Groenewald J.Z."/>
            <person name="Crous P.W."/>
            <person name="Seidl M.F."/>
        </authorList>
    </citation>
    <scope>NUCLEOTIDE SEQUENCE [LARGE SCALE GENOMIC DNA]</scope>
    <source>
        <strain evidence="2 3">CBS 122670</strain>
    </source>
</reference>
<sequence>MATGAWKGWRWRAGQRAAGLQRAQAEACPCEIGRVSDLNSVECRERERERGTGQGGSMILSDPRRTNPGAMQLWTAFRPLVTRVGGPRERSSASDPEERAQQTGARSTRPAGSRLHIPTSSSLVRPRHALGRTEQRHKLLIAADDVEGRHHAVTRSTGSVAEWGLPEAGGEHNQVESNRSIDASGFVPKGCAAPPAPTVC</sequence>
<keyword evidence="3" id="KW-1185">Reference proteome</keyword>